<dbReference type="Proteomes" id="UP001461498">
    <property type="component" value="Unassembled WGS sequence"/>
</dbReference>
<evidence type="ECO:0000256" key="5">
    <source>
        <dbReference type="SAM" id="SignalP"/>
    </source>
</evidence>
<dbReference type="PANTHER" id="PTHR11610">
    <property type="entry name" value="LIPASE"/>
    <property type="match status" value="1"/>
</dbReference>
<dbReference type="PRINTS" id="PR00821">
    <property type="entry name" value="TAGLIPASE"/>
</dbReference>
<evidence type="ECO:0000259" key="6">
    <source>
        <dbReference type="Pfam" id="PF00151"/>
    </source>
</evidence>
<keyword evidence="5" id="KW-0732">Signal</keyword>
<sequence>MRAICVLFIFILLHYSLARYINGTPSEYILWHPKSIHNKPPIPAEFSWLYIQKNKFTTDSSNGLKNFFLLTEYTLEDVINKTAFYLYSEQNRDNPQKLQINNIDSIRNSNFDPAKFTRIIIHGFEASYKADYIQLMKDTLLDSNNDNIVIFDWSEIANLLYPSAASLTEKVGTVCGTLIDMLCNLKNGDTSMFHLIGHSLGAHVAGFAGKHVAVGKIARISGLDPALPGFTEGKDGRLDASDAVFVDCIHTCSGLLGLEGPFCHADFYPNGGSNPQPGCGDYAVAAKCSHERSRLLFIESIMEGHEFPALTCTDIPKSDSTECKFRGAYMGFPAKSAYQGIFYAETNAKEPYAPVVKDKTTRPHDLIQDVQSYMNFSSNYAEVPPFQWSTDVW</sequence>
<evidence type="ECO:0000256" key="4">
    <source>
        <dbReference type="RuleBase" id="RU004262"/>
    </source>
</evidence>
<proteinExistence type="inferred from homology"/>
<dbReference type="GO" id="GO:0005615">
    <property type="term" value="C:extracellular space"/>
    <property type="evidence" value="ECO:0007669"/>
    <property type="project" value="TreeGrafter"/>
</dbReference>
<feature type="domain" description="Lipase" evidence="6">
    <location>
        <begin position="80"/>
        <end position="352"/>
    </location>
</feature>
<feature type="signal peptide" evidence="5">
    <location>
        <begin position="1"/>
        <end position="18"/>
    </location>
</feature>
<dbReference type="InterPro" id="IPR029058">
    <property type="entry name" value="AB_hydrolase_fold"/>
</dbReference>
<dbReference type="EMBL" id="JAPXFL010000004">
    <property type="protein sequence ID" value="KAK9507396.1"/>
    <property type="molecule type" value="Genomic_DNA"/>
</dbReference>
<dbReference type="CDD" id="cd00707">
    <property type="entry name" value="Pancreat_lipase_like"/>
    <property type="match status" value="1"/>
</dbReference>
<comment type="subcellular location">
    <subcellularLocation>
        <location evidence="1">Secreted</location>
    </subcellularLocation>
</comment>
<dbReference type="InterPro" id="IPR033906">
    <property type="entry name" value="Lipase_N"/>
</dbReference>
<evidence type="ECO:0000256" key="3">
    <source>
        <dbReference type="ARBA" id="ARBA00022525"/>
    </source>
</evidence>
<evidence type="ECO:0000313" key="7">
    <source>
        <dbReference type="EMBL" id="KAK9507396.1"/>
    </source>
</evidence>
<dbReference type="Pfam" id="PF00151">
    <property type="entry name" value="Lipase"/>
    <property type="match status" value="1"/>
</dbReference>
<organism evidence="7 8">
    <name type="scientific">Rhynocoris fuscipes</name>
    <dbReference type="NCBI Taxonomy" id="488301"/>
    <lineage>
        <taxon>Eukaryota</taxon>
        <taxon>Metazoa</taxon>
        <taxon>Ecdysozoa</taxon>
        <taxon>Arthropoda</taxon>
        <taxon>Hexapoda</taxon>
        <taxon>Insecta</taxon>
        <taxon>Pterygota</taxon>
        <taxon>Neoptera</taxon>
        <taxon>Paraneoptera</taxon>
        <taxon>Hemiptera</taxon>
        <taxon>Heteroptera</taxon>
        <taxon>Panheteroptera</taxon>
        <taxon>Cimicomorpha</taxon>
        <taxon>Reduviidae</taxon>
        <taxon>Harpactorinae</taxon>
        <taxon>Harpactorini</taxon>
        <taxon>Rhynocoris</taxon>
    </lineage>
</organism>
<dbReference type="InterPro" id="IPR013818">
    <property type="entry name" value="Lipase"/>
</dbReference>
<name>A0AAW1D8R4_9HEMI</name>
<comment type="caution">
    <text evidence="7">The sequence shown here is derived from an EMBL/GenBank/DDBJ whole genome shotgun (WGS) entry which is preliminary data.</text>
</comment>
<reference evidence="7 8" key="1">
    <citation type="submission" date="2022-12" db="EMBL/GenBank/DDBJ databases">
        <title>Chromosome-level genome assembly of true bugs.</title>
        <authorList>
            <person name="Ma L."/>
            <person name="Li H."/>
        </authorList>
    </citation>
    <scope>NUCLEOTIDE SEQUENCE [LARGE SCALE GENOMIC DNA]</scope>
    <source>
        <strain evidence="7">Lab_2022b</strain>
    </source>
</reference>
<keyword evidence="3" id="KW-0964">Secreted</keyword>
<dbReference type="InterPro" id="IPR000734">
    <property type="entry name" value="TAG_lipase"/>
</dbReference>
<dbReference type="AlphaFoldDB" id="A0AAW1D8R4"/>
<keyword evidence="8" id="KW-1185">Reference proteome</keyword>
<evidence type="ECO:0000256" key="2">
    <source>
        <dbReference type="ARBA" id="ARBA00010701"/>
    </source>
</evidence>
<feature type="chain" id="PRO_5043889510" description="Lipase domain-containing protein" evidence="5">
    <location>
        <begin position="19"/>
        <end position="393"/>
    </location>
</feature>
<dbReference type="SUPFAM" id="SSF53474">
    <property type="entry name" value="alpha/beta-Hydrolases"/>
    <property type="match status" value="1"/>
</dbReference>
<evidence type="ECO:0000313" key="8">
    <source>
        <dbReference type="Proteomes" id="UP001461498"/>
    </source>
</evidence>
<dbReference type="Gene3D" id="3.40.50.1820">
    <property type="entry name" value="alpha/beta hydrolase"/>
    <property type="match status" value="1"/>
</dbReference>
<evidence type="ECO:0000256" key="1">
    <source>
        <dbReference type="ARBA" id="ARBA00004613"/>
    </source>
</evidence>
<dbReference type="GO" id="GO:0016298">
    <property type="term" value="F:lipase activity"/>
    <property type="evidence" value="ECO:0007669"/>
    <property type="project" value="InterPro"/>
</dbReference>
<accession>A0AAW1D8R4</accession>
<comment type="similarity">
    <text evidence="2 4">Belongs to the AB hydrolase superfamily. Lipase family.</text>
</comment>
<protein>
    <recommendedName>
        <fullName evidence="6">Lipase domain-containing protein</fullName>
    </recommendedName>
</protein>
<gene>
    <name evidence="7" type="ORF">O3M35_007260</name>
</gene>
<dbReference type="GO" id="GO:0016042">
    <property type="term" value="P:lipid catabolic process"/>
    <property type="evidence" value="ECO:0007669"/>
    <property type="project" value="TreeGrafter"/>
</dbReference>